<evidence type="ECO:0000256" key="3">
    <source>
        <dbReference type="ARBA" id="ARBA00022605"/>
    </source>
</evidence>
<reference evidence="7" key="1">
    <citation type="submission" date="2020-08" db="EMBL/GenBank/DDBJ databases">
        <title>Genomic insights into the carbon and energy metabolism of the first obligate autotrophic acetogenic bacterium Aceticella autotrophica gen. nov., sp. nov.</title>
        <authorList>
            <person name="Toshchakov S.V."/>
            <person name="Elcheninov A.G."/>
            <person name="Kublanov I.V."/>
            <person name="Frolov E.N."/>
            <person name="Lebedinsky A.V."/>
        </authorList>
    </citation>
    <scope>NUCLEOTIDE SEQUENCE</scope>
    <source>
        <strain evidence="7">3443-3Ac</strain>
    </source>
</reference>
<dbReference type="GO" id="GO:0008930">
    <property type="term" value="F:methylthioadenosine nucleosidase activity"/>
    <property type="evidence" value="ECO:0007669"/>
    <property type="project" value="InterPro"/>
</dbReference>
<keyword evidence="5" id="KW-0486">Methionine biosynthesis</keyword>
<feature type="domain" description="Nucleoside phosphorylase" evidence="6">
    <location>
        <begin position="2"/>
        <end position="228"/>
    </location>
</feature>
<evidence type="ECO:0000256" key="1">
    <source>
        <dbReference type="ARBA" id="ARBA00004945"/>
    </source>
</evidence>
<organism evidence="7 8">
    <name type="scientific">Aceticella autotrophica</name>
    <dbReference type="NCBI Taxonomy" id="2755338"/>
    <lineage>
        <taxon>Bacteria</taxon>
        <taxon>Bacillati</taxon>
        <taxon>Bacillota</taxon>
        <taxon>Clostridia</taxon>
        <taxon>Thermoanaerobacterales</taxon>
        <taxon>Thermoanaerobacteraceae</taxon>
        <taxon>Aceticella</taxon>
    </lineage>
</organism>
<dbReference type="Proteomes" id="UP000671913">
    <property type="component" value="Chromosome"/>
</dbReference>
<dbReference type="PANTHER" id="PTHR46832">
    <property type="entry name" value="5'-METHYLTHIOADENOSINE/S-ADENOSYLHOMOCYSTEINE NUCLEOSIDASE"/>
    <property type="match status" value="1"/>
</dbReference>
<proteinExistence type="predicted"/>
<dbReference type="NCBIfam" id="NF004079">
    <property type="entry name" value="PRK05584.1"/>
    <property type="match status" value="1"/>
</dbReference>
<evidence type="ECO:0000313" key="8">
    <source>
        <dbReference type="Proteomes" id="UP000671913"/>
    </source>
</evidence>
<dbReference type="GO" id="GO:0009164">
    <property type="term" value="P:nucleoside catabolic process"/>
    <property type="evidence" value="ECO:0007669"/>
    <property type="project" value="InterPro"/>
</dbReference>
<keyword evidence="3" id="KW-0028">Amino-acid biosynthesis</keyword>
<dbReference type="EMBL" id="CP060096">
    <property type="protein sequence ID" value="QSZ28203.1"/>
    <property type="molecule type" value="Genomic_DNA"/>
</dbReference>
<accession>A0A975AXJ7</accession>
<comment type="pathway">
    <text evidence="1">Amino-acid biosynthesis; L-methionine biosynthesis via salvage pathway; S-methyl-5-thio-alpha-D-ribose 1-phosphate from S-methyl-5'-thioadenosine (hydrolase route): step 1/2.</text>
</comment>
<keyword evidence="8" id="KW-1185">Reference proteome</keyword>
<dbReference type="KEGG" id="aaut:ACETAC_04975"/>
<evidence type="ECO:0000313" key="7">
    <source>
        <dbReference type="EMBL" id="QSZ28203.1"/>
    </source>
</evidence>
<name>A0A975AXJ7_9THEO</name>
<dbReference type="InterPro" id="IPR010049">
    <property type="entry name" value="MTA_SAH_Nsdase"/>
</dbReference>
<dbReference type="GO" id="GO:0005829">
    <property type="term" value="C:cytosol"/>
    <property type="evidence" value="ECO:0007669"/>
    <property type="project" value="TreeGrafter"/>
</dbReference>
<dbReference type="InterPro" id="IPR035994">
    <property type="entry name" value="Nucleoside_phosphorylase_sf"/>
</dbReference>
<dbReference type="PANTHER" id="PTHR46832:SF1">
    <property type="entry name" value="5'-METHYLTHIOADENOSINE_S-ADENOSYLHOMOCYSTEINE NUCLEOSIDASE"/>
    <property type="match status" value="1"/>
</dbReference>
<protein>
    <recommendedName>
        <fullName evidence="2">adenosylhomocysteine nucleosidase</fullName>
        <ecNumber evidence="2">3.2.2.9</ecNumber>
    </recommendedName>
</protein>
<keyword evidence="7" id="KW-0326">Glycosidase</keyword>
<evidence type="ECO:0000256" key="5">
    <source>
        <dbReference type="ARBA" id="ARBA00023167"/>
    </source>
</evidence>
<dbReference type="GO" id="GO:0019509">
    <property type="term" value="P:L-methionine salvage from methylthioadenosine"/>
    <property type="evidence" value="ECO:0007669"/>
    <property type="project" value="InterPro"/>
</dbReference>
<dbReference type="GO" id="GO:0008782">
    <property type="term" value="F:adenosylhomocysteine nucleosidase activity"/>
    <property type="evidence" value="ECO:0007669"/>
    <property type="project" value="UniProtKB-EC"/>
</dbReference>
<keyword evidence="4 7" id="KW-0378">Hydrolase</keyword>
<dbReference type="NCBIfam" id="TIGR01704">
    <property type="entry name" value="MTA_SAH-Nsdase"/>
    <property type="match status" value="1"/>
</dbReference>
<dbReference type="GO" id="GO:0019284">
    <property type="term" value="P:L-methionine salvage from S-adenosylmethionine"/>
    <property type="evidence" value="ECO:0007669"/>
    <property type="project" value="TreeGrafter"/>
</dbReference>
<dbReference type="Gene3D" id="3.40.50.1580">
    <property type="entry name" value="Nucleoside phosphorylase domain"/>
    <property type="match status" value="1"/>
</dbReference>
<dbReference type="Pfam" id="PF01048">
    <property type="entry name" value="PNP_UDP_1"/>
    <property type="match status" value="1"/>
</dbReference>
<evidence type="ECO:0000259" key="6">
    <source>
        <dbReference type="Pfam" id="PF01048"/>
    </source>
</evidence>
<dbReference type="AlphaFoldDB" id="A0A975AXJ7"/>
<dbReference type="CDD" id="cd09008">
    <property type="entry name" value="MTAN"/>
    <property type="match status" value="1"/>
</dbReference>
<sequence>MKIGLIGAMDEEVDILKHEMNLKEVLKRAGMDYYTGLLQNTNVVIVRSGIGKVNAAIAAQILISEFNIDYIINTGVAGGLKREVNVGDIVVSTDALEHDFDATAFGCKLGEIPRMDESIFKADKKLIDIALIAAKDNIKGEIFAGRIISGDKFVSSKAEVKRLGEIFDAYAVEMEGAAIAHVAYLNKIPFVIIRSISDNADDNATVDFKTFVEKASITSSNIVKEMLEKFR</sequence>
<gene>
    <name evidence="7" type="ORF">ACETAC_04975</name>
</gene>
<dbReference type="EC" id="3.2.2.9" evidence="2"/>
<evidence type="ECO:0000256" key="4">
    <source>
        <dbReference type="ARBA" id="ARBA00022801"/>
    </source>
</evidence>
<dbReference type="SUPFAM" id="SSF53167">
    <property type="entry name" value="Purine and uridine phosphorylases"/>
    <property type="match status" value="1"/>
</dbReference>
<dbReference type="InterPro" id="IPR000845">
    <property type="entry name" value="Nucleoside_phosphorylase_d"/>
</dbReference>
<dbReference type="RefSeq" id="WP_284680944.1">
    <property type="nucleotide sequence ID" value="NZ_CP060096.1"/>
</dbReference>
<evidence type="ECO:0000256" key="2">
    <source>
        <dbReference type="ARBA" id="ARBA00011974"/>
    </source>
</evidence>